<reference evidence="7" key="1">
    <citation type="journal article" date="2010" name="Nature">
        <title>The Amphimedon queenslandica genome and the evolution of animal complexity.</title>
        <authorList>
            <person name="Srivastava M."/>
            <person name="Simakov O."/>
            <person name="Chapman J."/>
            <person name="Fahey B."/>
            <person name="Gauthier M.E."/>
            <person name="Mitros T."/>
            <person name="Richards G.S."/>
            <person name="Conaco C."/>
            <person name="Dacre M."/>
            <person name="Hellsten U."/>
            <person name="Larroux C."/>
            <person name="Putnam N.H."/>
            <person name="Stanke M."/>
            <person name="Adamska M."/>
            <person name="Darling A."/>
            <person name="Degnan S.M."/>
            <person name="Oakley T.H."/>
            <person name="Plachetzki D.C."/>
            <person name="Zhai Y."/>
            <person name="Adamski M."/>
            <person name="Calcino A."/>
            <person name="Cummins S.F."/>
            <person name="Goodstein D.M."/>
            <person name="Harris C."/>
            <person name="Jackson D.J."/>
            <person name="Leys S.P."/>
            <person name="Shu S."/>
            <person name="Woodcroft B.J."/>
            <person name="Vervoort M."/>
            <person name="Kosik K.S."/>
            <person name="Manning G."/>
            <person name="Degnan B.M."/>
            <person name="Rokhsar D.S."/>
        </authorList>
    </citation>
    <scope>NUCLEOTIDE SEQUENCE [LARGE SCALE GENOMIC DNA]</scope>
</reference>
<dbReference type="OrthoDB" id="286233at2759"/>
<dbReference type="GO" id="GO:0005092">
    <property type="term" value="F:GDP-dissociation inhibitor activity"/>
    <property type="evidence" value="ECO:0007669"/>
    <property type="project" value="TreeGrafter"/>
</dbReference>
<comment type="subcellular location">
    <subcellularLocation>
        <location evidence="1">Cytoplasm</location>
    </subcellularLocation>
</comment>
<dbReference type="STRING" id="400682.A0A1X7VKC4"/>
<dbReference type="GO" id="GO:0001965">
    <property type="term" value="F:G-protein alpha-subunit binding"/>
    <property type="evidence" value="ECO:0007669"/>
    <property type="project" value="TreeGrafter"/>
</dbReference>
<dbReference type="InterPro" id="IPR019734">
    <property type="entry name" value="TPR_rpt"/>
</dbReference>
<feature type="compositionally biased region" description="Basic residues" evidence="5">
    <location>
        <begin position="7"/>
        <end position="18"/>
    </location>
</feature>
<gene>
    <name evidence="6" type="primary">105316576</name>
</gene>
<dbReference type="InterPro" id="IPR052386">
    <property type="entry name" value="GPSM"/>
</dbReference>
<organism evidence="6">
    <name type="scientific">Amphimedon queenslandica</name>
    <name type="common">Sponge</name>
    <dbReference type="NCBI Taxonomy" id="400682"/>
    <lineage>
        <taxon>Eukaryota</taxon>
        <taxon>Metazoa</taxon>
        <taxon>Porifera</taxon>
        <taxon>Demospongiae</taxon>
        <taxon>Heteroscleromorpha</taxon>
        <taxon>Haplosclerida</taxon>
        <taxon>Niphatidae</taxon>
        <taxon>Amphimedon</taxon>
    </lineage>
</organism>
<keyword evidence="4" id="KW-0175">Coiled coil</keyword>
<evidence type="ECO:0000256" key="1">
    <source>
        <dbReference type="ARBA" id="ARBA00004496"/>
    </source>
</evidence>
<proteinExistence type="predicted"/>
<dbReference type="eggNOG" id="KOG1130">
    <property type="taxonomic scope" value="Eukaryota"/>
</dbReference>
<evidence type="ECO:0000256" key="4">
    <source>
        <dbReference type="SAM" id="Coils"/>
    </source>
</evidence>
<keyword evidence="2" id="KW-0963">Cytoplasm</keyword>
<feature type="compositionally biased region" description="Pro residues" evidence="5">
    <location>
        <begin position="408"/>
        <end position="417"/>
    </location>
</feature>
<dbReference type="EnsemblMetazoa" id="XM_011411578.2">
    <property type="protein sequence ID" value="XP_011409880.2"/>
    <property type="gene ID" value="LOC105316576"/>
</dbReference>
<feature type="compositionally biased region" description="Basic residues" evidence="5">
    <location>
        <begin position="430"/>
        <end position="444"/>
    </location>
</feature>
<feature type="region of interest" description="Disordered" evidence="5">
    <location>
        <begin position="396"/>
        <end position="518"/>
    </location>
</feature>
<dbReference type="SMART" id="SM00028">
    <property type="entry name" value="TPR"/>
    <property type="match status" value="7"/>
</dbReference>
<dbReference type="GO" id="GO:0000132">
    <property type="term" value="P:establishment of mitotic spindle orientation"/>
    <property type="evidence" value="ECO:0007669"/>
    <property type="project" value="TreeGrafter"/>
</dbReference>
<dbReference type="PANTHER" id="PTHR45954">
    <property type="entry name" value="LD33695P"/>
    <property type="match status" value="1"/>
</dbReference>
<dbReference type="KEGG" id="aqu:105316576"/>
<evidence type="ECO:0000313" key="7">
    <source>
        <dbReference type="Proteomes" id="UP000007879"/>
    </source>
</evidence>
<dbReference type="PANTHER" id="PTHR45954:SF1">
    <property type="entry name" value="LD33695P"/>
    <property type="match status" value="1"/>
</dbReference>
<accession>A0A1X7VKC4</accession>
<sequence>MEEQIMSHHHHHHHHQHLSSRTSTSYLLTEEGEDPMAEVLSVDSEPPAPGKSCHELAMEGEELSKAGDYGEAIPVLEAALESSPEDFQLTSVLWSLLGNAHFYQGDMDAAITCHSHDLAICCETNDDKSKAQAYCNLGIAHRKSGYLQKAKLCYESYLELCEILEDRRSISKANHNLGDLHMTLGRLKIQKDGGLENSPEGRDHLTMGAMYFEKHLEYIQDHGSKASECRAHGNLGVIYELLQDTDKAIDHHQKRLDIAMEISDKANIGRSYCSIGNCLKAILQPDKAMECYKRGLSVASELEDHVGMGVCHCNMGSTYEMMGNVEETADQYEKHYQAMKNAGNTQGQISALTSMAKIYETLANATKAIESLQKLVFLYRELKEESEMKGALEKITNLGGSDHEPSHIAPPPSPPTSGPSKAENGGKKGGIFKKLKEKRSKKRSIIGPETTQSVSGVLGESWRCSSPVIKEETKLHSNEPKAVGKDTKEDQPVRSDSRNSREERASPQDRKRSWSHGQINKVSVEHGDQTMNETFPSSSLSSKLSNSELVTLASPIERGGGGKEGGREGGQTDQYVIHGPIPGETEQYYKLRKPIYEKFGDKSHHDTLKELTDFLNSSEEKEPVNLSILQDWDGWMIGSKAVMIQSRKESKLI</sequence>
<evidence type="ECO:0000256" key="2">
    <source>
        <dbReference type="ARBA" id="ARBA00022490"/>
    </source>
</evidence>
<evidence type="ECO:0000313" key="6">
    <source>
        <dbReference type="EnsemblMetazoa" id="Aqu2.1.40821_001"/>
    </source>
</evidence>
<dbReference type="EnsemblMetazoa" id="Aqu2.1.40821_001">
    <property type="protein sequence ID" value="Aqu2.1.40821_001"/>
    <property type="gene ID" value="Aqu2.1.40821"/>
</dbReference>
<protein>
    <recommendedName>
        <fullName evidence="8">MalT-like TPR region domain-containing protein</fullName>
    </recommendedName>
</protein>
<dbReference type="Proteomes" id="UP000007879">
    <property type="component" value="Unassembled WGS sequence"/>
</dbReference>
<feature type="region of interest" description="Disordered" evidence="5">
    <location>
        <begin position="524"/>
        <end position="543"/>
    </location>
</feature>
<name>A0A1X7VKC4_AMPQE</name>
<dbReference type="SUPFAM" id="SSF48452">
    <property type="entry name" value="TPR-like"/>
    <property type="match status" value="2"/>
</dbReference>
<evidence type="ECO:0000256" key="5">
    <source>
        <dbReference type="SAM" id="MobiDB-lite"/>
    </source>
</evidence>
<dbReference type="AlphaFoldDB" id="A0A1X7VKC4"/>
<evidence type="ECO:0000256" key="3">
    <source>
        <dbReference type="ARBA" id="ARBA00022737"/>
    </source>
</evidence>
<keyword evidence="3" id="KW-0677">Repeat</keyword>
<evidence type="ECO:0008006" key="8">
    <source>
        <dbReference type="Google" id="ProtNLM"/>
    </source>
</evidence>
<feature type="region of interest" description="Disordered" evidence="5">
    <location>
        <begin position="1"/>
        <end position="23"/>
    </location>
</feature>
<dbReference type="Gene3D" id="1.25.40.10">
    <property type="entry name" value="Tetratricopeptide repeat domain"/>
    <property type="match status" value="1"/>
</dbReference>
<feature type="coiled-coil region" evidence="4">
    <location>
        <begin position="322"/>
        <end position="375"/>
    </location>
</feature>
<dbReference type="InterPro" id="IPR011990">
    <property type="entry name" value="TPR-like_helical_dom_sf"/>
</dbReference>
<feature type="compositionally biased region" description="Basic and acidic residues" evidence="5">
    <location>
        <begin position="469"/>
        <end position="512"/>
    </location>
</feature>
<keyword evidence="7" id="KW-1185">Reference proteome</keyword>
<dbReference type="Pfam" id="PF13424">
    <property type="entry name" value="TPR_12"/>
    <property type="match status" value="2"/>
</dbReference>
<dbReference type="GO" id="GO:0005938">
    <property type="term" value="C:cell cortex"/>
    <property type="evidence" value="ECO:0007669"/>
    <property type="project" value="TreeGrafter"/>
</dbReference>
<dbReference type="InParanoid" id="A0A1X7VKC4"/>
<dbReference type="Pfam" id="PF13181">
    <property type="entry name" value="TPR_8"/>
    <property type="match status" value="1"/>
</dbReference>
<reference evidence="6" key="2">
    <citation type="submission" date="2017-05" db="UniProtKB">
        <authorList>
            <consortium name="EnsemblMetazoa"/>
        </authorList>
    </citation>
    <scope>IDENTIFICATION</scope>
</reference>